<dbReference type="Gene3D" id="1.10.10.10">
    <property type="entry name" value="Winged helix-like DNA-binding domain superfamily/Winged helix DNA-binding domain"/>
    <property type="match status" value="1"/>
</dbReference>
<dbReference type="Gene3D" id="3.30.420.40">
    <property type="match status" value="2"/>
</dbReference>
<protein>
    <submittedName>
        <fullName evidence="3">ROK family protein</fullName>
    </submittedName>
</protein>
<dbReference type="Pfam" id="PF00480">
    <property type="entry name" value="ROK"/>
    <property type="match status" value="1"/>
</dbReference>
<dbReference type="RefSeq" id="WP_092264281.1">
    <property type="nucleotide sequence ID" value="NZ_FNZA01000006.1"/>
</dbReference>
<dbReference type="SUPFAM" id="SSF53067">
    <property type="entry name" value="Actin-like ATPase domain"/>
    <property type="match status" value="1"/>
</dbReference>
<reference evidence="4" key="1">
    <citation type="submission" date="2016-10" db="EMBL/GenBank/DDBJ databases">
        <authorList>
            <person name="Varghese N."/>
            <person name="Submissions S."/>
        </authorList>
    </citation>
    <scope>NUCLEOTIDE SEQUENCE [LARGE SCALE GENOMIC DNA]</scope>
    <source>
        <strain evidence="4">CGMCC 1.10218</strain>
    </source>
</reference>
<dbReference type="InterPro" id="IPR036390">
    <property type="entry name" value="WH_DNA-bd_sf"/>
</dbReference>
<dbReference type="OrthoDB" id="59282at2"/>
<dbReference type="InterPro" id="IPR036388">
    <property type="entry name" value="WH-like_DNA-bd_sf"/>
</dbReference>
<dbReference type="PANTHER" id="PTHR18964:SF149">
    <property type="entry name" value="BIFUNCTIONAL UDP-N-ACETYLGLUCOSAMINE 2-EPIMERASE_N-ACETYLMANNOSAMINE KINASE"/>
    <property type="match status" value="1"/>
</dbReference>
<dbReference type="Proteomes" id="UP000199223">
    <property type="component" value="Unassembled WGS sequence"/>
</dbReference>
<evidence type="ECO:0000256" key="1">
    <source>
        <dbReference type="ARBA" id="ARBA00006479"/>
    </source>
</evidence>
<dbReference type="SUPFAM" id="SSF46785">
    <property type="entry name" value="Winged helix' DNA-binding domain"/>
    <property type="match status" value="1"/>
</dbReference>
<feature type="region of interest" description="Disordered" evidence="2">
    <location>
        <begin position="342"/>
        <end position="363"/>
    </location>
</feature>
<dbReference type="AlphaFoldDB" id="A0A1H6Y008"/>
<dbReference type="PANTHER" id="PTHR18964">
    <property type="entry name" value="ROK (REPRESSOR, ORF, KINASE) FAMILY"/>
    <property type="match status" value="1"/>
</dbReference>
<name>A0A1H6Y008_9DEIO</name>
<feature type="compositionally biased region" description="Basic and acidic residues" evidence="2">
    <location>
        <begin position="354"/>
        <end position="363"/>
    </location>
</feature>
<gene>
    <name evidence="3" type="ORF">SAMN04488058_10687</name>
</gene>
<evidence type="ECO:0000256" key="2">
    <source>
        <dbReference type="SAM" id="MobiDB-lite"/>
    </source>
</evidence>
<keyword evidence="4" id="KW-1185">Reference proteome</keyword>
<sequence length="363" mass="38056">MGQAQGGQLQGSQPQSLRRQNRQQVVAQLFSGQGQRWTRPELAQCLGLSKVTVNAVVQELAERRLVELGPGPAQGMGRAPQVVTLHPDLGQVLGLDAQPGGVRLRRQSLARQDVTDGFVPARRGALSGALLAALERGRDPGPEGQGGPLRSVVIAVPAPVDAQGRLGEPNALPELDAPALQAQARRWGLDLSFENDANLVALAARPLLPERCHLAALVERETGTGLGLLLAGELYRGGRGRAGELGRAPWPSPSGARPLEHLPEAERLRATAYLLAGLGQALDLDHLLLALPPERSEALRAVLAQLLDPGVTLLTEPDPAGAALAGACLLAGERARRALLGSLGADPPQSGEPQSDHEEPHVA</sequence>
<organism evidence="3 4">
    <name type="scientific">Deinococcus reticulitermitis</name>
    <dbReference type="NCBI Taxonomy" id="856736"/>
    <lineage>
        <taxon>Bacteria</taxon>
        <taxon>Thermotogati</taxon>
        <taxon>Deinococcota</taxon>
        <taxon>Deinococci</taxon>
        <taxon>Deinococcales</taxon>
        <taxon>Deinococcaceae</taxon>
        <taxon>Deinococcus</taxon>
    </lineage>
</organism>
<accession>A0A1H6Y008</accession>
<dbReference type="InterPro" id="IPR043129">
    <property type="entry name" value="ATPase_NBD"/>
</dbReference>
<dbReference type="InterPro" id="IPR000600">
    <property type="entry name" value="ROK"/>
</dbReference>
<comment type="similarity">
    <text evidence="1">Belongs to the ROK (NagC/XylR) family.</text>
</comment>
<evidence type="ECO:0000313" key="4">
    <source>
        <dbReference type="Proteomes" id="UP000199223"/>
    </source>
</evidence>
<proteinExistence type="inferred from homology"/>
<dbReference type="EMBL" id="FNZA01000006">
    <property type="protein sequence ID" value="SEJ33766.1"/>
    <property type="molecule type" value="Genomic_DNA"/>
</dbReference>
<dbReference type="STRING" id="856736.SAMN04488058_10687"/>
<evidence type="ECO:0000313" key="3">
    <source>
        <dbReference type="EMBL" id="SEJ33766.1"/>
    </source>
</evidence>
<feature type="region of interest" description="Disordered" evidence="2">
    <location>
        <begin position="1"/>
        <end position="23"/>
    </location>
</feature>